<dbReference type="PANTHER" id="PTHR45024:SF2">
    <property type="entry name" value="SCP2 DOMAIN-CONTAINING PROTEIN"/>
    <property type="match status" value="1"/>
</dbReference>
<evidence type="ECO:0000313" key="4">
    <source>
        <dbReference type="EMBL" id="AWK72652.1"/>
    </source>
</evidence>
<dbReference type="FunFam" id="3.40.50.720:FF:000084">
    <property type="entry name" value="Short-chain dehydrogenase reductase"/>
    <property type="match status" value="1"/>
</dbReference>
<reference evidence="4 5" key="1">
    <citation type="submission" date="2017-05" db="EMBL/GenBank/DDBJ databases">
        <title>Isolation of Rhodococcus sp. S2-17 biodegrading of BP-3.</title>
        <authorList>
            <person name="Lee Y."/>
            <person name="Kim K.H."/>
            <person name="Chun B.H."/>
            <person name="Jung H.S."/>
            <person name="Jeon C.O."/>
        </authorList>
    </citation>
    <scope>NUCLEOTIDE SEQUENCE [LARGE SCALE GENOMIC DNA]</scope>
    <source>
        <strain evidence="4 5">S2-17</strain>
    </source>
</reference>
<dbReference type="InterPro" id="IPR051687">
    <property type="entry name" value="Peroxisomal_Beta-Oxidation"/>
</dbReference>
<dbReference type="PANTHER" id="PTHR45024">
    <property type="entry name" value="DEHYDROGENASES, SHORT CHAIN"/>
    <property type="match status" value="1"/>
</dbReference>
<keyword evidence="5" id="KW-1185">Reference proteome</keyword>
<evidence type="ECO:0000256" key="1">
    <source>
        <dbReference type="ARBA" id="ARBA00006484"/>
    </source>
</evidence>
<gene>
    <name evidence="4" type="ORF">CBI38_14835</name>
</gene>
<dbReference type="KEGG" id="roz:CBI38_14835"/>
<dbReference type="EMBL" id="CP021354">
    <property type="protein sequence ID" value="AWK72652.1"/>
    <property type="molecule type" value="Genomic_DNA"/>
</dbReference>
<evidence type="ECO:0000313" key="5">
    <source>
        <dbReference type="Proteomes" id="UP000245711"/>
    </source>
</evidence>
<dbReference type="PRINTS" id="PR00080">
    <property type="entry name" value="SDRFAMILY"/>
</dbReference>
<dbReference type="InterPro" id="IPR020904">
    <property type="entry name" value="Sc_DH/Rdtase_CS"/>
</dbReference>
<dbReference type="SUPFAM" id="SSF51735">
    <property type="entry name" value="NAD(P)-binding Rossmann-fold domains"/>
    <property type="match status" value="1"/>
</dbReference>
<dbReference type="PRINTS" id="PR00081">
    <property type="entry name" value="GDHRDH"/>
</dbReference>
<proteinExistence type="inferred from homology"/>
<name>A0A2S2BVN9_9NOCA</name>
<dbReference type="InterPro" id="IPR036291">
    <property type="entry name" value="NAD(P)-bd_dom_sf"/>
</dbReference>
<dbReference type="Proteomes" id="UP000245711">
    <property type="component" value="Chromosome"/>
</dbReference>
<sequence>MRFDGQVVVVTGAGRGLGREHALQFAARGANVVVNDLGVESGSDGADISVAQTVVDEIAAAGGTAVADTHSVADADGAAAVIATATEAFGRVDVLVNNAGIISYGLFGDLSDDQWHRMQSITVDGTYFMSRAAWPVFRAQGRGVIVNTTSNAGFAGCPQLSHYGTAKLAIAGLTKSLALEGEELGIRVNAIAPMAITRMNRDAFFSGAERESEDWQGELRSGKIPMGPAEIVSPTVLWLAHQSTTVSGEIFSTSSGKVARVAFVVGEGWFDPNHTPEDLRDNGRVIGELGDFIEPKSTNDELALIPPLFAGHVHT</sequence>
<evidence type="ECO:0000256" key="2">
    <source>
        <dbReference type="ARBA" id="ARBA00023002"/>
    </source>
</evidence>
<dbReference type="Pfam" id="PF00106">
    <property type="entry name" value="adh_short"/>
    <property type="match status" value="1"/>
</dbReference>
<keyword evidence="2" id="KW-0560">Oxidoreductase</keyword>
<evidence type="ECO:0000256" key="3">
    <source>
        <dbReference type="RuleBase" id="RU000363"/>
    </source>
</evidence>
<dbReference type="GO" id="GO:0016491">
    <property type="term" value="F:oxidoreductase activity"/>
    <property type="evidence" value="ECO:0007669"/>
    <property type="project" value="UniProtKB-KW"/>
</dbReference>
<dbReference type="AlphaFoldDB" id="A0A2S2BVN9"/>
<organism evidence="4 5">
    <name type="scientific">Rhodococcus oxybenzonivorans</name>
    <dbReference type="NCBI Taxonomy" id="1990687"/>
    <lineage>
        <taxon>Bacteria</taxon>
        <taxon>Bacillati</taxon>
        <taxon>Actinomycetota</taxon>
        <taxon>Actinomycetes</taxon>
        <taxon>Mycobacteriales</taxon>
        <taxon>Nocardiaceae</taxon>
        <taxon>Rhodococcus</taxon>
    </lineage>
</organism>
<dbReference type="InterPro" id="IPR002347">
    <property type="entry name" value="SDR_fam"/>
</dbReference>
<accession>A0A2S2BVN9</accession>
<dbReference type="PROSITE" id="PS00061">
    <property type="entry name" value="ADH_SHORT"/>
    <property type="match status" value="1"/>
</dbReference>
<dbReference type="Gene3D" id="3.40.50.720">
    <property type="entry name" value="NAD(P)-binding Rossmann-like Domain"/>
    <property type="match status" value="1"/>
</dbReference>
<protein>
    <recommendedName>
        <fullName evidence="6">Short-chain dehydrogenase</fullName>
    </recommendedName>
</protein>
<evidence type="ECO:0008006" key="6">
    <source>
        <dbReference type="Google" id="ProtNLM"/>
    </source>
</evidence>
<comment type="similarity">
    <text evidence="1 3">Belongs to the short-chain dehydrogenases/reductases (SDR) family.</text>
</comment>